<dbReference type="EMBL" id="CP045908">
    <property type="protein sequence ID" value="QQP32970.1"/>
    <property type="molecule type" value="Genomic_DNA"/>
</dbReference>
<evidence type="ECO:0000313" key="2">
    <source>
        <dbReference type="Proteomes" id="UP000595437"/>
    </source>
</evidence>
<sequence length="49" mass="5690">PHLILLSKEVGMESESNTICQETDELLRKKRSDMLFKETAHLNSKFLLD</sequence>
<organism evidence="1 2">
    <name type="scientific">Caligus rogercresseyi</name>
    <name type="common">Sea louse</name>
    <dbReference type="NCBI Taxonomy" id="217165"/>
    <lineage>
        <taxon>Eukaryota</taxon>
        <taxon>Metazoa</taxon>
        <taxon>Ecdysozoa</taxon>
        <taxon>Arthropoda</taxon>
        <taxon>Crustacea</taxon>
        <taxon>Multicrustacea</taxon>
        <taxon>Hexanauplia</taxon>
        <taxon>Copepoda</taxon>
        <taxon>Siphonostomatoida</taxon>
        <taxon>Caligidae</taxon>
        <taxon>Caligus</taxon>
    </lineage>
</organism>
<name>A0A7T8GMJ0_CALRO</name>
<evidence type="ECO:0000313" key="1">
    <source>
        <dbReference type="EMBL" id="QQP32970.1"/>
    </source>
</evidence>
<dbReference type="AlphaFoldDB" id="A0A7T8GMJ0"/>
<accession>A0A7T8GMJ0</accession>
<proteinExistence type="predicted"/>
<reference evidence="2" key="1">
    <citation type="submission" date="2021-01" db="EMBL/GenBank/DDBJ databases">
        <title>Caligus Genome Assembly.</title>
        <authorList>
            <person name="Gallardo-Escarate C."/>
        </authorList>
    </citation>
    <scope>NUCLEOTIDE SEQUENCE [LARGE SCALE GENOMIC DNA]</scope>
</reference>
<keyword evidence="2" id="KW-1185">Reference proteome</keyword>
<gene>
    <name evidence="1" type="ORF">FKW44_024171</name>
</gene>
<dbReference type="Proteomes" id="UP000595437">
    <property type="component" value="Chromosome 19"/>
</dbReference>
<feature type="non-terminal residue" evidence="1">
    <location>
        <position position="1"/>
    </location>
</feature>
<protein>
    <submittedName>
        <fullName evidence="1">Uncharacterized protein</fullName>
    </submittedName>
</protein>